<evidence type="ECO:0000313" key="2">
    <source>
        <dbReference type="WBParaSite" id="jg14757.2"/>
    </source>
</evidence>
<reference evidence="2" key="1">
    <citation type="submission" date="2022-11" db="UniProtKB">
        <authorList>
            <consortium name="WormBaseParasite"/>
        </authorList>
    </citation>
    <scope>IDENTIFICATION</scope>
</reference>
<keyword evidence="1" id="KW-1185">Reference proteome</keyword>
<accession>A0A915D2Q2</accession>
<dbReference type="WBParaSite" id="jg14757.2">
    <property type="protein sequence ID" value="jg14757.2"/>
    <property type="gene ID" value="jg14757"/>
</dbReference>
<name>A0A915D2Q2_9BILA</name>
<evidence type="ECO:0000313" key="1">
    <source>
        <dbReference type="Proteomes" id="UP000887574"/>
    </source>
</evidence>
<dbReference type="AlphaFoldDB" id="A0A915D2Q2"/>
<proteinExistence type="predicted"/>
<sequence length="286" mass="33965">MMSDEKAEKQRLQRNHLEMSVEFYEDIYRRTPDTQIDIKRAREVKYLEASNILNQFKQKTLSENDYQSAMNKYTDDFEKNKVEKMVRSKVDWLAAKNLSVVDTIIAAQDNFKYRTQVLENIHKWLMADDCRGVYESQKFHLINDDSREFLKGREIAIALNEVEDREPFYKLQFIENADFINCAAIIERLVSSFTEEEAISILAHRNCFLLSLDTRKSIVMKVAQGRSSYGKLRFIEKSEYRHKESITYSIIDTFSGDEIRSVLCHRYKNKLSERVIYLLSYLVRFY</sequence>
<protein>
    <submittedName>
        <fullName evidence="2">F-box domain-containing protein</fullName>
    </submittedName>
</protein>
<organism evidence="1 2">
    <name type="scientific">Ditylenchus dipsaci</name>
    <dbReference type="NCBI Taxonomy" id="166011"/>
    <lineage>
        <taxon>Eukaryota</taxon>
        <taxon>Metazoa</taxon>
        <taxon>Ecdysozoa</taxon>
        <taxon>Nematoda</taxon>
        <taxon>Chromadorea</taxon>
        <taxon>Rhabditida</taxon>
        <taxon>Tylenchina</taxon>
        <taxon>Tylenchomorpha</taxon>
        <taxon>Sphaerularioidea</taxon>
        <taxon>Anguinidae</taxon>
        <taxon>Anguininae</taxon>
        <taxon>Ditylenchus</taxon>
    </lineage>
</organism>
<dbReference type="Proteomes" id="UP000887574">
    <property type="component" value="Unplaced"/>
</dbReference>